<feature type="transmembrane region" description="Helical" evidence="7">
    <location>
        <begin position="105"/>
        <end position="126"/>
    </location>
</feature>
<evidence type="ECO:0000256" key="3">
    <source>
        <dbReference type="ARBA" id="ARBA00022475"/>
    </source>
</evidence>
<sequence>MLAYVIRRVLIMIPMAVAISFLIYLGLDATPGDAVSFMLSPEQMSGANPERLAELRQALGLDQPLFVRYFIWLWGLLQGNFGYTLTGGVPISDLLARRLPATLELAAVALVLSTVFGSILGIISALRRGSATDNTLTVVGMVGVSIPEFFFGLVAITVFALNLGWLPVGGRSMPQYITFWDRLPHLVMPSLVLSIMMTAGVMRYARAAMLDALNKDFIKTARSKGLPEWRVNLLHGFRVALTPVVVLIGFRLPALIGGSVIVEQVFQWPGVGSLFVLSVRNQDYPVVMAVALISVVTVLVVSVVIDVLTAIIDPRVRLGN</sequence>
<dbReference type="Pfam" id="PF19300">
    <property type="entry name" value="BPD_transp_1_N"/>
    <property type="match status" value="1"/>
</dbReference>
<dbReference type="CDD" id="cd06261">
    <property type="entry name" value="TM_PBP2"/>
    <property type="match status" value="1"/>
</dbReference>
<dbReference type="RefSeq" id="WP_069912506.1">
    <property type="nucleotide sequence ID" value="NZ_LAJE02000394.1"/>
</dbReference>
<evidence type="ECO:0000256" key="1">
    <source>
        <dbReference type="ARBA" id="ARBA00004651"/>
    </source>
</evidence>
<evidence type="ECO:0000256" key="7">
    <source>
        <dbReference type="RuleBase" id="RU363032"/>
    </source>
</evidence>
<reference evidence="9 10" key="1">
    <citation type="journal article" date="2015" name="Genome Announc.">
        <title>Genome Assemblies of Three Soil-Associated Devosia species: D. insulae, D. limi, and D. soli.</title>
        <authorList>
            <person name="Hassan Y.I."/>
            <person name="Lepp D."/>
            <person name="Zhou T."/>
        </authorList>
    </citation>
    <scope>NUCLEOTIDE SEQUENCE [LARGE SCALE GENOMIC DNA]</scope>
    <source>
        <strain evidence="9 10">DS-56</strain>
    </source>
</reference>
<evidence type="ECO:0000313" key="9">
    <source>
        <dbReference type="EMBL" id="OEO28178.1"/>
    </source>
</evidence>
<feature type="transmembrane region" description="Helical" evidence="7">
    <location>
        <begin position="286"/>
        <end position="312"/>
    </location>
</feature>
<comment type="subcellular location">
    <subcellularLocation>
        <location evidence="1 7">Cell membrane</location>
        <topology evidence="1 7">Multi-pass membrane protein</topology>
    </subcellularLocation>
</comment>
<dbReference type="PANTHER" id="PTHR43163">
    <property type="entry name" value="DIPEPTIDE TRANSPORT SYSTEM PERMEASE PROTEIN DPPB-RELATED"/>
    <property type="match status" value="1"/>
</dbReference>
<keyword evidence="6 7" id="KW-0472">Membrane</keyword>
<dbReference type="InterPro" id="IPR035906">
    <property type="entry name" value="MetI-like_sf"/>
</dbReference>
<keyword evidence="10" id="KW-1185">Reference proteome</keyword>
<feature type="transmembrane region" description="Helical" evidence="7">
    <location>
        <begin position="65"/>
        <end position="85"/>
    </location>
</feature>
<feature type="domain" description="ABC transmembrane type-1" evidence="8">
    <location>
        <begin position="99"/>
        <end position="305"/>
    </location>
</feature>
<evidence type="ECO:0000313" key="10">
    <source>
        <dbReference type="Proteomes" id="UP000095463"/>
    </source>
</evidence>
<accession>A0A1E5XHU4</accession>
<organism evidence="9 10">
    <name type="scientific">Devosia insulae DS-56</name>
    <dbReference type="NCBI Taxonomy" id="1116389"/>
    <lineage>
        <taxon>Bacteria</taxon>
        <taxon>Pseudomonadati</taxon>
        <taxon>Pseudomonadota</taxon>
        <taxon>Alphaproteobacteria</taxon>
        <taxon>Hyphomicrobiales</taxon>
        <taxon>Devosiaceae</taxon>
        <taxon>Devosia</taxon>
    </lineage>
</organism>
<name>A0A1E5XHU4_9HYPH</name>
<keyword evidence="5 7" id="KW-1133">Transmembrane helix</keyword>
<dbReference type="Pfam" id="PF00528">
    <property type="entry name" value="BPD_transp_1"/>
    <property type="match status" value="1"/>
</dbReference>
<dbReference type="SUPFAM" id="SSF161098">
    <property type="entry name" value="MetI-like"/>
    <property type="match status" value="1"/>
</dbReference>
<proteinExistence type="inferred from homology"/>
<evidence type="ECO:0000259" key="8">
    <source>
        <dbReference type="PROSITE" id="PS50928"/>
    </source>
</evidence>
<dbReference type="Gene3D" id="1.10.3720.10">
    <property type="entry name" value="MetI-like"/>
    <property type="match status" value="1"/>
</dbReference>
<feature type="transmembrane region" description="Helical" evidence="7">
    <location>
        <begin position="6"/>
        <end position="27"/>
    </location>
</feature>
<dbReference type="EMBL" id="LAJE02000394">
    <property type="protein sequence ID" value="OEO28178.1"/>
    <property type="molecule type" value="Genomic_DNA"/>
</dbReference>
<feature type="transmembrane region" description="Helical" evidence="7">
    <location>
        <begin position="138"/>
        <end position="166"/>
    </location>
</feature>
<keyword evidence="4 7" id="KW-0812">Transmembrane</keyword>
<evidence type="ECO:0000256" key="6">
    <source>
        <dbReference type="ARBA" id="ARBA00023136"/>
    </source>
</evidence>
<keyword evidence="2 7" id="KW-0813">Transport</keyword>
<dbReference type="GO" id="GO:0005886">
    <property type="term" value="C:plasma membrane"/>
    <property type="evidence" value="ECO:0007669"/>
    <property type="project" value="UniProtKB-SubCell"/>
</dbReference>
<dbReference type="InterPro" id="IPR000515">
    <property type="entry name" value="MetI-like"/>
</dbReference>
<dbReference type="InterPro" id="IPR045621">
    <property type="entry name" value="BPD_transp_1_N"/>
</dbReference>
<evidence type="ECO:0000256" key="2">
    <source>
        <dbReference type="ARBA" id="ARBA00022448"/>
    </source>
</evidence>
<comment type="caution">
    <text evidence="9">The sequence shown here is derived from an EMBL/GenBank/DDBJ whole genome shotgun (WGS) entry which is preliminary data.</text>
</comment>
<dbReference type="Proteomes" id="UP000095463">
    <property type="component" value="Unassembled WGS sequence"/>
</dbReference>
<protein>
    <submittedName>
        <fullName evidence="9">Peptide ABC transporter permease</fullName>
    </submittedName>
</protein>
<dbReference type="GO" id="GO:0055085">
    <property type="term" value="P:transmembrane transport"/>
    <property type="evidence" value="ECO:0007669"/>
    <property type="project" value="InterPro"/>
</dbReference>
<dbReference type="OrthoDB" id="9805855at2"/>
<evidence type="ECO:0000256" key="5">
    <source>
        <dbReference type="ARBA" id="ARBA00022989"/>
    </source>
</evidence>
<dbReference type="PROSITE" id="PS50928">
    <property type="entry name" value="ABC_TM1"/>
    <property type="match status" value="1"/>
</dbReference>
<comment type="similarity">
    <text evidence="7">Belongs to the binding-protein-dependent transport system permease family.</text>
</comment>
<gene>
    <name evidence="9" type="ORF">VW23_006040</name>
</gene>
<feature type="transmembrane region" description="Helical" evidence="7">
    <location>
        <begin position="239"/>
        <end position="266"/>
    </location>
</feature>
<feature type="transmembrane region" description="Helical" evidence="7">
    <location>
        <begin position="186"/>
        <end position="205"/>
    </location>
</feature>
<evidence type="ECO:0000256" key="4">
    <source>
        <dbReference type="ARBA" id="ARBA00022692"/>
    </source>
</evidence>
<dbReference type="PANTHER" id="PTHR43163:SF6">
    <property type="entry name" value="DIPEPTIDE TRANSPORT SYSTEM PERMEASE PROTEIN DPPB-RELATED"/>
    <property type="match status" value="1"/>
</dbReference>
<dbReference type="AlphaFoldDB" id="A0A1E5XHU4"/>
<keyword evidence="3" id="KW-1003">Cell membrane</keyword>